<sequence length="116" mass="13523">MANQKVFQMDFGKIYEMYIQKVERKGRTKKELDTITMWLTGYNEANLKKQLDSHVTVEEFYTFAPQIHPNAVKITGSICGVRIADIQDPLMLNIRYLDKLVDELAKGKDIEKILRK</sequence>
<protein>
    <recommendedName>
        <fullName evidence="3">DUF2200 domain-containing protein</fullName>
    </recommendedName>
</protein>
<organism evidence="1 2">
    <name type="scientific">Breznakia blatticola</name>
    <dbReference type="NCBI Taxonomy" id="1754012"/>
    <lineage>
        <taxon>Bacteria</taxon>
        <taxon>Bacillati</taxon>
        <taxon>Bacillota</taxon>
        <taxon>Erysipelotrichia</taxon>
        <taxon>Erysipelotrichales</taxon>
        <taxon>Erysipelotrichaceae</taxon>
        <taxon>Breznakia</taxon>
    </lineage>
</organism>
<dbReference type="PIRSF" id="PIRSF033199">
    <property type="entry name" value="UCP033199"/>
    <property type="match status" value="1"/>
</dbReference>
<comment type="caution">
    <text evidence="1">The sequence shown here is derived from an EMBL/GenBank/DDBJ whole genome shotgun (WGS) entry which is preliminary data.</text>
</comment>
<accession>A0A4R8A290</accession>
<proteinExistence type="predicted"/>
<evidence type="ECO:0008006" key="3">
    <source>
        <dbReference type="Google" id="ProtNLM"/>
    </source>
</evidence>
<dbReference type="OrthoDB" id="3192540at2"/>
<dbReference type="EMBL" id="SODD01000008">
    <property type="protein sequence ID" value="TDW24657.1"/>
    <property type="molecule type" value="Genomic_DNA"/>
</dbReference>
<dbReference type="Proteomes" id="UP000294743">
    <property type="component" value="Unassembled WGS sequence"/>
</dbReference>
<keyword evidence="2" id="KW-1185">Reference proteome</keyword>
<dbReference type="Pfam" id="PF09966">
    <property type="entry name" value="DUF2200"/>
    <property type="match status" value="1"/>
</dbReference>
<dbReference type="InterPro" id="IPR014580">
    <property type="entry name" value="UCP033199"/>
</dbReference>
<reference evidence="1 2" key="1">
    <citation type="submission" date="2019-03" db="EMBL/GenBank/DDBJ databases">
        <title>Genomic Encyclopedia of Type Strains, Phase IV (KMG-IV): sequencing the most valuable type-strain genomes for metagenomic binning, comparative biology and taxonomic classification.</title>
        <authorList>
            <person name="Goeker M."/>
        </authorList>
    </citation>
    <scope>NUCLEOTIDE SEQUENCE [LARGE SCALE GENOMIC DNA]</scope>
    <source>
        <strain evidence="1 2">DSM 28867</strain>
    </source>
</reference>
<dbReference type="AlphaFoldDB" id="A0A4R8A290"/>
<gene>
    <name evidence="1" type="ORF">EDD63_10810</name>
</gene>
<evidence type="ECO:0000313" key="2">
    <source>
        <dbReference type="Proteomes" id="UP000294743"/>
    </source>
</evidence>
<dbReference type="InterPro" id="IPR023204">
    <property type="entry name" value="SP1917_dom_sf"/>
</dbReference>
<dbReference type="Gene3D" id="1.10.8.290">
    <property type="entry name" value="uncharacterized protein sp1917 domain"/>
    <property type="match status" value="1"/>
</dbReference>
<dbReference type="RefSeq" id="WP_134168584.1">
    <property type="nucleotide sequence ID" value="NZ_SODD01000008.1"/>
</dbReference>
<evidence type="ECO:0000313" key="1">
    <source>
        <dbReference type="EMBL" id="TDW24657.1"/>
    </source>
</evidence>
<name>A0A4R8A290_9FIRM</name>